<evidence type="ECO:0000313" key="3">
    <source>
        <dbReference type="EMBL" id="OGE41389.1"/>
    </source>
</evidence>
<evidence type="ECO:0000259" key="2">
    <source>
        <dbReference type="Pfam" id="PF13399"/>
    </source>
</evidence>
<dbReference type="Gene3D" id="3.30.70.2390">
    <property type="match status" value="1"/>
</dbReference>
<gene>
    <name evidence="3" type="ORF">A3D25_02585</name>
</gene>
<accession>A0A1F5KKN4</accession>
<feature type="transmembrane region" description="Helical" evidence="1">
    <location>
        <begin position="202"/>
        <end position="223"/>
    </location>
</feature>
<dbReference type="Proteomes" id="UP000177328">
    <property type="component" value="Unassembled WGS sequence"/>
</dbReference>
<proteinExistence type="predicted"/>
<name>A0A1F5KKN4_9BACT</name>
<keyword evidence="1" id="KW-0472">Membrane</keyword>
<comment type="caution">
    <text evidence="3">The sequence shown here is derived from an EMBL/GenBank/DDBJ whole genome shotgun (WGS) entry which is preliminary data.</text>
</comment>
<evidence type="ECO:0000256" key="1">
    <source>
        <dbReference type="SAM" id="Phobius"/>
    </source>
</evidence>
<reference evidence="3 4" key="1">
    <citation type="journal article" date="2016" name="Nat. Commun.">
        <title>Thousands of microbial genomes shed light on interconnected biogeochemical processes in an aquifer system.</title>
        <authorList>
            <person name="Anantharaman K."/>
            <person name="Brown C.T."/>
            <person name="Hug L.A."/>
            <person name="Sharon I."/>
            <person name="Castelle C.J."/>
            <person name="Probst A.J."/>
            <person name="Thomas B.C."/>
            <person name="Singh A."/>
            <person name="Wilkins M.J."/>
            <person name="Karaoz U."/>
            <person name="Brodie E.L."/>
            <person name="Williams K.H."/>
            <person name="Hubbard S.S."/>
            <person name="Banfield J.F."/>
        </authorList>
    </citation>
    <scope>NUCLEOTIDE SEQUENCE [LARGE SCALE GENOMIC DNA]</scope>
</reference>
<feature type="domain" description="LytR/CpsA/Psr regulator C-terminal" evidence="2">
    <location>
        <begin position="265"/>
        <end position="331"/>
    </location>
</feature>
<keyword evidence="1" id="KW-1133">Transmembrane helix</keyword>
<dbReference type="Pfam" id="PF13399">
    <property type="entry name" value="LytR_C"/>
    <property type="match status" value="1"/>
</dbReference>
<keyword evidence="1" id="KW-0812">Transmembrane</keyword>
<organism evidence="3 4">
    <name type="scientific">Candidatus Daviesbacteria bacterium RIFCSPHIGHO2_02_FULL_43_12</name>
    <dbReference type="NCBI Taxonomy" id="1797776"/>
    <lineage>
        <taxon>Bacteria</taxon>
        <taxon>Candidatus Daviesiibacteriota</taxon>
    </lineage>
</organism>
<evidence type="ECO:0000313" key="4">
    <source>
        <dbReference type="Proteomes" id="UP000177328"/>
    </source>
</evidence>
<protein>
    <recommendedName>
        <fullName evidence="2">LytR/CpsA/Psr regulator C-terminal domain-containing protein</fullName>
    </recommendedName>
</protein>
<dbReference type="AlphaFoldDB" id="A0A1F5KKN4"/>
<sequence>MSVFNKRPQALLLLKKNALQVYSGHDFEVLELEFPVSVVANLQVLEPLRYQELIYEALSSSDLRSQTALLLLSDEIIFQENRSFSSPEQLDREVVQFLETLPLLPEEVATVRIETQGQLYIFATNKHLFMPVVAEFENQGWQIASVSPALFYGEFGSKEVLEEGEVKQTIKEYSTSAHIDFLHTEKRSFTPEPNQTMVRRGWIINLVLVLLCGAAFLGALWTIPTVRPRLVAFFARSSPSHVPTSNGASPSPSPSSIPLAGKEELTIQVLNGSGISGQAGKVKAALVTLGYSNIDTGNTSLTTTGSQVAFSTRVAETDRQAIVEGLQKLFSVVTPITDPQATKDVAITTSK</sequence>
<dbReference type="EMBL" id="MFDD01000002">
    <property type="protein sequence ID" value="OGE41389.1"/>
    <property type="molecule type" value="Genomic_DNA"/>
</dbReference>
<dbReference type="InterPro" id="IPR027381">
    <property type="entry name" value="LytR/CpsA/Psr_C"/>
</dbReference>